<name>A0AAN8WDZ9_HALRR</name>
<reference evidence="2 3" key="1">
    <citation type="submission" date="2023-11" db="EMBL/GenBank/DDBJ databases">
        <title>Halocaridina rubra genome assembly.</title>
        <authorList>
            <person name="Smith C."/>
        </authorList>
    </citation>
    <scope>NUCLEOTIDE SEQUENCE [LARGE SCALE GENOMIC DNA]</scope>
    <source>
        <strain evidence="2">EP-1</strain>
        <tissue evidence="2">Whole</tissue>
    </source>
</reference>
<keyword evidence="1" id="KW-0812">Transmembrane</keyword>
<evidence type="ECO:0000313" key="2">
    <source>
        <dbReference type="EMBL" id="KAK7060084.1"/>
    </source>
</evidence>
<proteinExistence type="predicted"/>
<protein>
    <submittedName>
        <fullName evidence="2">Uncharacterized protein</fullName>
    </submittedName>
</protein>
<accession>A0AAN8WDZ9</accession>
<keyword evidence="1" id="KW-1133">Transmembrane helix</keyword>
<sequence>MTESVLEIATAGVNSTLSSLSSALHLLITTVVSIVRDEEGQFYSTTQEITDTVYSSWTNFLWWLSLTPLQSHVLKAFVTILCVNVVLIGIAWHVYAKRISYTLTFNSLRIVEDILKKNTSFKLPKEHTPRL</sequence>
<feature type="transmembrane region" description="Helical" evidence="1">
    <location>
        <begin position="73"/>
        <end position="95"/>
    </location>
</feature>
<gene>
    <name evidence="2" type="ORF">SK128_004424</name>
</gene>
<evidence type="ECO:0000256" key="1">
    <source>
        <dbReference type="SAM" id="Phobius"/>
    </source>
</evidence>
<keyword evidence="3" id="KW-1185">Reference proteome</keyword>
<dbReference type="AlphaFoldDB" id="A0AAN8WDZ9"/>
<evidence type="ECO:0000313" key="3">
    <source>
        <dbReference type="Proteomes" id="UP001381693"/>
    </source>
</evidence>
<organism evidence="2 3">
    <name type="scientific">Halocaridina rubra</name>
    <name type="common">Hawaiian red shrimp</name>
    <dbReference type="NCBI Taxonomy" id="373956"/>
    <lineage>
        <taxon>Eukaryota</taxon>
        <taxon>Metazoa</taxon>
        <taxon>Ecdysozoa</taxon>
        <taxon>Arthropoda</taxon>
        <taxon>Crustacea</taxon>
        <taxon>Multicrustacea</taxon>
        <taxon>Malacostraca</taxon>
        <taxon>Eumalacostraca</taxon>
        <taxon>Eucarida</taxon>
        <taxon>Decapoda</taxon>
        <taxon>Pleocyemata</taxon>
        <taxon>Caridea</taxon>
        <taxon>Atyoidea</taxon>
        <taxon>Atyidae</taxon>
        <taxon>Halocaridina</taxon>
    </lineage>
</organism>
<keyword evidence="1" id="KW-0472">Membrane</keyword>
<dbReference type="EMBL" id="JAXCGZ010021084">
    <property type="protein sequence ID" value="KAK7060084.1"/>
    <property type="molecule type" value="Genomic_DNA"/>
</dbReference>
<dbReference type="Proteomes" id="UP001381693">
    <property type="component" value="Unassembled WGS sequence"/>
</dbReference>
<comment type="caution">
    <text evidence="2">The sequence shown here is derived from an EMBL/GenBank/DDBJ whole genome shotgun (WGS) entry which is preliminary data.</text>
</comment>